<dbReference type="Gene3D" id="2.40.30.170">
    <property type="match status" value="1"/>
</dbReference>
<dbReference type="RefSeq" id="WP_062122013.1">
    <property type="nucleotide sequence ID" value="NZ_BAZW01000001.1"/>
</dbReference>
<keyword evidence="1" id="KW-0812">Transmembrane</keyword>
<evidence type="ECO:0000259" key="2">
    <source>
        <dbReference type="Pfam" id="PF25917"/>
    </source>
</evidence>
<reference evidence="3 4" key="1">
    <citation type="journal article" date="2015" name="Microbes Environ.">
        <title>Distribution and evolution of nitrogen fixation genes in the phylum bacteroidetes.</title>
        <authorList>
            <person name="Inoue J."/>
            <person name="Oshima K."/>
            <person name="Suda W."/>
            <person name="Sakamoto M."/>
            <person name="Iino T."/>
            <person name="Noda S."/>
            <person name="Hongoh Y."/>
            <person name="Hattori M."/>
            <person name="Ohkuma M."/>
        </authorList>
    </citation>
    <scope>NUCLEOTIDE SEQUENCE [LARGE SCALE GENOMIC DNA]</scope>
    <source>
        <strain evidence="3">JCM 15548</strain>
    </source>
</reference>
<comment type="caution">
    <text evidence="3">The sequence shown here is derived from an EMBL/GenBank/DDBJ whole genome shotgun (WGS) entry which is preliminary data.</text>
</comment>
<dbReference type="EMBL" id="BAZW01000001">
    <property type="protein sequence ID" value="GAO28126.1"/>
    <property type="molecule type" value="Genomic_DNA"/>
</dbReference>
<dbReference type="Gene3D" id="2.40.50.100">
    <property type="match status" value="1"/>
</dbReference>
<name>A0A0E9LSK4_9BACT</name>
<evidence type="ECO:0000313" key="3">
    <source>
        <dbReference type="EMBL" id="GAO28126.1"/>
    </source>
</evidence>
<dbReference type="Proteomes" id="UP000032900">
    <property type="component" value="Unassembled WGS sequence"/>
</dbReference>
<keyword evidence="1" id="KW-0472">Membrane</keyword>
<dbReference type="PANTHER" id="PTHR30438:SF1">
    <property type="entry name" value="36 KDA ANTIGEN"/>
    <property type="match status" value="1"/>
</dbReference>
<dbReference type="OrthoDB" id="9793801at2"/>
<dbReference type="PANTHER" id="PTHR30438">
    <property type="entry name" value="36 KDA ANTIGEN-RELATED"/>
    <property type="match status" value="1"/>
</dbReference>
<dbReference type="SUPFAM" id="SSF111369">
    <property type="entry name" value="HlyD-like secretion proteins"/>
    <property type="match status" value="2"/>
</dbReference>
<keyword evidence="4" id="KW-1185">Reference proteome</keyword>
<dbReference type="InterPro" id="IPR058625">
    <property type="entry name" value="MdtA-like_BSH"/>
</dbReference>
<organism evidence="3 4">
    <name type="scientific">Geofilum rubicundum JCM 15548</name>
    <dbReference type="NCBI Taxonomy" id="1236989"/>
    <lineage>
        <taxon>Bacteria</taxon>
        <taxon>Pseudomonadati</taxon>
        <taxon>Bacteroidota</taxon>
        <taxon>Bacteroidia</taxon>
        <taxon>Marinilabiliales</taxon>
        <taxon>Marinilabiliaceae</taxon>
        <taxon>Geofilum</taxon>
    </lineage>
</organism>
<protein>
    <recommendedName>
        <fullName evidence="2">Multidrug resistance protein MdtA-like barrel-sandwich hybrid domain-containing protein</fullName>
    </recommendedName>
</protein>
<dbReference type="Pfam" id="PF25917">
    <property type="entry name" value="BSH_RND"/>
    <property type="match status" value="1"/>
</dbReference>
<feature type="transmembrane region" description="Helical" evidence="1">
    <location>
        <begin position="7"/>
        <end position="28"/>
    </location>
</feature>
<feature type="domain" description="Multidrug resistance protein MdtA-like barrel-sandwich hybrid" evidence="2">
    <location>
        <begin position="42"/>
        <end position="230"/>
    </location>
</feature>
<dbReference type="STRING" id="1236989.JCM15548_188"/>
<keyword evidence="1" id="KW-1133">Transmembrane helix</keyword>
<dbReference type="AlphaFoldDB" id="A0A0E9LSK4"/>
<proteinExistence type="predicted"/>
<evidence type="ECO:0000313" key="4">
    <source>
        <dbReference type="Proteomes" id="UP000032900"/>
    </source>
</evidence>
<evidence type="ECO:0000256" key="1">
    <source>
        <dbReference type="SAM" id="Phobius"/>
    </source>
</evidence>
<sequence length="333" mass="36436">MKQNRNLIVGAIVSGLLIFLIYTTWLLARPVPLEVQGQVEARQVKVSSKVTGRIDSLAVYRGMQVTKGDFLFAIESPEVEARLGQAEAARMAAEAQQLKAMVGAQKEDIQAAYNTYLKAAAALEFAEKSHQRIENLYESGVVPAHRRDEMEMQLTIARETAEAARAIWSKAKGGARSEDKDAATALVQKAEAVIAEVNAFVNETRAYASISGEVANVMSEQGELTPAGFPVVTLVDLEDVWVVFHLREDLLAAIRKGDRLSARFPALGMESVQLEVTYMHPLGDFATWNATKTSGDFDMKTFEVHARPVEAAAGLRPGMSALVDWDQVNATNR</sequence>
<gene>
    <name evidence="3" type="ORF">JCM15548_188</name>
</gene>
<accession>A0A0E9LSK4</accession>